<gene>
    <name evidence="1" type="ORF">ACFP3R_09150</name>
</gene>
<protein>
    <submittedName>
        <fullName evidence="1">DNA-binding protein</fullName>
    </submittedName>
</protein>
<sequence>MTASNSNDRSMRQDELLALPAAVPLDTANRALGLSRSRGYELAKHGEYPVRVLPIGRGYRVPTADLWAVLGVTAPQETAAAQEEEAAAPGMA</sequence>
<name>A0ABW1P2W9_9PSEU</name>
<keyword evidence="1" id="KW-0238">DNA-binding</keyword>
<reference evidence="2" key="1">
    <citation type="journal article" date="2019" name="Int. J. Syst. Evol. Microbiol.">
        <title>The Global Catalogue of Microorganisms (GCM) 10K type strain sequencing project: providing services to taxonomists for standard genome sequencing and annotation.</title>
        <authorList>
            <consortium name="The Broad Institute Genomics Platform"/>
            <consortium name="The Broad Institute Genome Sequencing Center for Infectious Disease"/>
            <person name="Wu L."/>
            <person name="Ma J."/>
        </authorList>
    </citation>
    <scope>NUCLEOTIDE SEQUENCE [LARGE SCALE GENOMIC DNA]</scope>
    <source>
        <strain evidence="2">CGMCC 4.7246</strain>
    </source>
</reference>
<accession>A0ABW1P2W9</accession>
<dbReference type="GO" id="GO:0003677">
    <property type="term" value="F:DNA binding"/>
    <property type="evidence" value="ECO:0007669"/>
    <property type="project" value="UniProtKB-KW"/>
</dbReference>
<dbReference type="EMBL" id="JBHSQO010000006">
    <property type="protein sequence ID" value="MFC6089433.1"/>
    <property type="molecule type" value="Genomic_DNA"/>
</dbReference>
<dbReference type="RefSeq" id="WP_380634601.1">
    <property type="nucleotide sequence ID" value="NZ_JBHSQO010000006.1"/>
</dbReference>
<comment type="caution">
    <text evidence="1">The sequence shown here is derived from an EMBL/GenBank/DDBJ whole genome shotgun (WGS) entry which is preliminary data.</text>
</comment>
<evidence type="ECO:0000313" key="1">
    <source>
        <dbReference type="EMBL" id="MFC6089433.1"/>
    </source>
</evidence>
<organism evidence="1 2">
    <name type="scientific">Saccharothrix lopnurensis</name>
    <dbReference type="NCBI Taxonomy" id="1670621"/>
    <lineage>
        <taxon>Bacteria</taxon>
        <taxon>Bacillati</taxon>
        <taxon>Actinomycetota</taxon>
        <taxon>Actinomycetes</taxon>
        <taxon>Pseudonocardiales</taxon>
        <taxon>Pseudonocardiaceae</taxon>
        <taxon>Saccharothrix</taxon>
    </lineage>
</organism>
<dbReference type="Proteomes" id="UP001596220">
    <property type="component" value="Unassembled WGS sequence"/>
</dbReference>
<evidence type="ECO:0000313" key="2">
    <source>
        <dbReference type="Proteomes" id="UP001596220"/>
    </source>
</evidence>
<keyword evidence="2" id="KW-1185">Reference proteome</keyword>
<proteinExistence type="predicted"/>